<proteinExistence type="predicted"/>
<dbReference type="CDD" id="cd06583">
    <property type="entry name" value="PGRP"/>
    <property type="match status" value="1"/>
</dbReference>
<evidence type="ECO:0000259" key="5">
    <source>
        <dbReference type="SMART" id="SM00644"/>
    </source>
</evidence>
<dbReference type="Pfam" id="PF01510">
    <property type="entry name" value="Amidase_2"/>
    <property type="match status" value="1"/>
</dbReference>
<evidence type="ECO:0000256" key="2">
    <source>
        <dbReference type="ARBA" id="ARBA00011901"/>
    </source>
</evidence>
<keyword evidence="4" id="KW-0961">Cell wall biogenesis/degradation</keyword>
<comment type="caution">
    <text evidence="6">The sequence shown here is derived from an EMBL/GenBank/DDBJ whole genome shotgun (WGS) entry which is preliminary data.</text>
</comment>
<evidence type="ECO:0000256" key="4">
    <source>
        <dbReference type="ARBA" id="ARBA00023316"/>
    </source>
</evidence>
<dbReference type="GO" id="GO:0009254">
    <property type="term" value="P:peptidoglycan turnover"/>
    <property type="evidence" value="ECO:0007669"/>
    <property type="project" value="TreeGrafter"/>
</dbReference>
<dbReference type="GO" id="GO:0009253">
    <property type="term" value="P:peptidoglycan catabolic process"/>
    <property type="evidence" value="ECO:0007669"/>
    <property type="project" value="InterPro"/>
</dbReference>
<comment type="catalytic activity">
    <reaction evidence="1">
        <text>Hydrolyzes the link between N-acetylmuramoyl residues and L-amino acid residues in certain cell-wall glycopeptides.</text>
        <dbReference type="EC" id="3.5.1.28"/>
    </reaction>
</comment>
<dbReference type="Gene3D" id="3.40.80.10">
    <property type="entry name" value="Peptidoglycan recognition protein-like"/>
    <property type="match status" value="1"/>
</dbReference>
<dbReference type="InterPro" id="IPR051206">
    <property type="entry name" value="NAMLAA_amidase_2"/>
</dbReference>
<dbReference type="SMART" id="SM00644">
    <property type="entry name" value="Ami_2"/>
    <property type="match status" value="1"/>
</dbReference>
<accession>A0A133PHS3</accession>
<reference evidence="6 7" key="1">
    <citation type="submission" date="2016-01" db="EMBL/GenBank/DDBJ databases">
        <authorList>
            <person name="Oliw E.H."/>
        </authorList>
    </citation>
    <scope>NUCLEOTIDE SEQUENCE [LARGE SCALE GENOMIC DNA]</scope>
    <source>
        <strain evidence="6 7">CMW7756A</strain>
    </source>
</reference>
<dbReference type="InterPro" id="IPR002502">
    <property type="entry name" value="Amidase_domain"/>
</dbReference>
<dbReference type="PANTHER" id="PTHR30417:SF1">
    <property type="entry name" value="N-ACETYLMURAMOYL-L-ALANINE AMIDASE AMID"/>
    <property type="match status" value="1"/>
</dbReference>
<dbReference type="InterPro" id="IPR036505">
    <property type="entry name" value="Amidase/PGRP_sf"/>
</dbReference>
<dbReference type="Proteomes" id="UP000070174">
    <property type="component" value="Unassembled WGS sequence"/>
</dbReference>
<dbReference type="PATRIC" id="fig|54005.3.peg.1753"/>
<gene>
    <name evidence="6" type="ORF">HMPREF3229_01790</name>
</gene>
<dbReference type="AlphaFoldDB" id="A0A133PHS3"/>
<organism evidence="6">
    <name type="scientific">Peptoniphilus harei</name>
    <dbReference type="NCBI Taxonomy" id="54005"/>
    <lineage>
        <taxon>Bacteria</taxon>
        <taxon>Bacillati</taxon>
        <taxon>Bacillota</taxon>
        <taxon>Tissierellia</taxon>
        <taxon>Tissierellales</taxon>
        <taxon>Peptoniphilaceae</taxon>
        <taxon>Peptoniphilus</taxon>
    </lineage>
</organism>
<dbReference type="PANTHER" id="PTHR30417">
    <property type="entry name" value="N-ACETYLMURAMOYL-L-ALANINE AMIDASE AMID"/>
    <property type="match status" value="1"/>
</dbReference>
<dbReference type="EMBL" id="LRQE01000047">
    <property type="protein sequence ID" value="KXA28066.1"/>
    <property type="molecule type" value="Genomic_DNA"/>
</dbReference>
<evidence type="ECO:0000313" key="6">
    <source>
        <dbReference type="EMBL" id="KXA28066.1"/>
    </source>
</evidence>
<keyword evidence="3" id="KW-0378">Hydrolase</keyword>
<evidence type="ECO:0000256" key="3">
    <source>
        <dbReference type="ARBA" id="ARBA00022801"/>
    </source>
</evidence>
<dbReference type="SUPFAM" id="SSF55846">
    <property type="entry name" value="N-acetylmuramoyl-L-alanine amidase-like"/>
    <property type="match status" value="1"/>
</dbReference>
<sequence>MLVEKKLIRYNFMKRAGNVTPRFIVVHDTGNPNPGADALAHFRYFNGGNRQASAHYFVDDVRIVETVETANASWHCGDGHGRYGITNSNSIGVEICVNRDGNYEAALENARKIIRYLMGLYNIPLERVVRHYDASRKICPRSMSENNWKKWWAFKASL</sequence>
<dbReference type="EC" id="3.5.1.28" evidence="2"/>
<dbReference type="GO" id="GO:0008745">
    <property type="term" value="F:N-acetylmuramoyl-L-alanine amidase activity"/>
    <property type="evidence" value="ECO:0007669"/>
    <property type="project" value="UniProtKB-EC"/>
</dbReference>
<dbReference type="GO" id="GO:0071555">
    <property type="term" value="P:cell wall organization"/>
    <property type="evidence" value="ECO:0007669"/>
    <property type="project" value="UniProtKB-KW"/>
</dbReference>
<name>A0A133PHS3_9FIRM</name>
<dbReference type="RefSeq" id="WP_060800718.1">
    <property type="nucleotide sequence ID" value="NZ_KQ957105.1"/>
</dbReference>
<evidence type="ECO:0000313" key="7">
    <source>
        <dbReference type="Proteomes" id="UP000070174"/>
    </source>
</evidence>
<feature type="domain" description="N-acetylmuramoyl-L-alanine amidase" evidence="5">
    <location>
        <begin position="10"/>
        <end position="151"/>
    </location>
</feature>
<protein>
    <recommendedName>
        <fullName evidence="2">N-acetylmuramoyl-L-alanine amidase</fullName>
        <ecNumber evidence="2">3.5.1.28</ecNumber>
    </recommendedName>
</protein>
<evidence type="ECO:0000256" key="1">
    <source>
        <dbReference type="ARBA" id="ARBA00001561"/>
    </source>
</evidence>